<dbReference type="GO" id="GO:0043531">
    <property type="term" value="F:ADP binding"/>
    <property type="evidence" value="ECO:0007669"/>
    <property type="project" value="InterPro"/>
</dbReference>
<evidence type="ECO:0000259" key="11">
    <source>
        <dbReference type="Pfam" id="PF00931"/>
    </source>
</evidence>
<dbReference type="Pfam" id="PF00931">
    <property type="entry name" value="NB-ARC"/>
    <property type="match status" value="1"/>
</dbReference>
<dbReference type="InterPro" id="IPR027417">
    <property type="entry name" value="P-loop_NTPase"/>
</dbReference>
<keyword evidence="9" id="KW-0472">Membrane</keyword>
<reference evidence="14" key="2">
    <citation type="journal article" date="2017" name="J. Anim. Genet.">
        <title>Multiple reference genome sequences of hot pepper reveal the massive evolution of plant disease resistance genes by retroduplication.</title>
        <authorList>
            <person name="Kim S."/>
            <person name="Park J."/>
            <person name="Yeom S.-I."/>
            <person name="Kim Y.-M."/>
            <person name="Seo E."/>
            <person name="Kim K.-T."/>
            <person name="Kim M.-S."/>
            <person name="Lee J.M."/>
            <person name="Cheong K."/>
            <person name="Shin H.-S."/>
            <person name="Kim S.-B."/>
            <person name="Han K."/>
            <person name="Lee J."/>
            <person name="Park M."/>
            <person name="Lee H.-A."/>
            <person name="Lee H.-Y."/>
            <person name="Lee Y."/>
            <person name="Oh S."/>
            <person name="Lee J.H."/>
            <person name="Choi E."/>
            <person name="Choi E."/>
            <person name="Lee S.E."/>
            <person name="Jeon J."/>
            <person name="Kim H."/>
            <person name="Choi G."/>
            <person name="Song H."/>
            <person name="Lee J."/>
            <person name="Lee S.-C."/>
            <person name="Kwon J.-K."/>
            <person name="Lee H.-Y."/>
            <person name="Koo N."/>
            <person name="Hong Y."/>
            <person name="Kim R.W."/>
            <person name="Kang W.-H."/>
            <person name="Huh J.H."/>
            <person name="Kang B.-C."/>
            <person name="Yang T.-J."/>
            <person name="Lee Y.-H."/>
            <person name="Bennetzen J.L."/>
            <person name="Choi D."/>
        </authorList>
    </citation>
    <scope>NUCLEOTIDE SEQUENCE [LARGE SCALE GENOMIC DNA]</scope>
    <source>
        <strain evidence="14">cv. PBC81</strain>
    </source>
</reference>
<dbReference type="InterPro" id="IPR044974">
    <property type="entry name" value="Disease_R_plants"/>
</dbReference>
<dbReference type="InterPro" id="IPR058922">
    <property type="entry name" value="WHD_DRP"/>
</dbReference>
<evidence type="ECO:0000256" key="3">
    <source>
        <dbReference type="ARBA" id="ARBA00022614"/>
    </source>
</evidence>
<evidence type="ECO:0000313" key="14">
    <source>
        <dbReference type="Proteomes" id="UP000224567"/>
    </source>
</evidence>
<gene>
    <name evidence="13" type="ORF">CQW23_13220</name>
</gene>
<evidence type="ECO:0000259" key="12">
    <source>
        <dbReference type="Pfam" id="PF23559"/>
    </source>
</evidence>
<dbReference type="GO" id="GO:0098542">
    <property type="term" value="P:defense response to other organism"/>
    <property type="evidence" value="ECO:0007669"/>
    <property type="project" value="TreeGrafter"/>
</dbReference>
<dbReference type="Gene3D" id="3.80.10.10">
    <property type="entry name" value="Ribonuclease Inhibitor"/>
    <property type="match status" value="1"/>
</dbReference>
<evidence type="ECO:0000256" key="2">
    <source>
        <dbReference type="ARBA" id="ARBA00008894"/>
    </source>
</evidence>
<dbReference type="FunFam" id="1.10.10.10:FF:000322">
    <property type="entry name" value="Probable disease resistance protein At1g63360"/>
    <property type="match status" value="1"/>
</dbReference>
<dbReference type="CDD" id="cd14798">
    <property type="entry name" value="RX-CC_like"/>
    <property type="match status" value="1"/>
</dbReference>
<evidence type="ECO:0000256" key="9">
    <source>
        <dbReference type="ARBA" id="ARBA00023136"/>
    </source>
</evidence>
<evidence type="ECO:0000256" key="8">
    <source>
        <dbReference type="ARBA" id="ARBA00023054"/>
    </source>
</evidence>
<dbReference type="InterPro" id="IPR038005">
    <property type="entry name" value="RX-like_CC"/>
</dbReference>
<comment type="similarity">
    <text evidence="2">Belongs to the disease resistance NB-LRR family.</text>
</comment>
<sequence>MESGKENEGERKEAEANSSSVPSDVLREDIVNLQDFIEILKNEEDQTVLDTDQIEKLKLELTVLSASLQLCYYISDGSNTGMSCISYEVHDLVQSLFHQKGNDILVKLKDHVVPRLLENIRNSKISDHYSKSSPTMTVDQLVELLDALLVNLHYLPKVRAELLLPSRTQYELLQNVFGNLRDFHDLIVNGCIERKTIECVLPQFQLMTDRVGHFCFVLLSYQHDKTDEKDEEDEENEKDEVYSMLVHLLLKIIPVSLEVMHICFTNLKASKSAEVGRFIKQLLKASPDIIREYLIHLQQHMINAVTPSTTARNIHVMIEFLLIILTDVSKDVIRHDKLLALLERVRALSREVFILVRNLEENSRNEENMKETSGASLNLLKDIDVLKEDLKNVFLESPADSSQLCFPMSDGLLYMTLLLRNLNDLLNSNAYSVALIKEEIGWVKENLEHIRSLFRNVEQELHRDLWTRVLDVAYQAEHAINSILARDHGLLQLIFLLPDTIEKIKLVKKEVQEKISKKTSVIFTNSPNKPVENKLSIASKIIVGFEEETEWIIRKLTSGPSEVDVISIVGMPGLGKTTLAYRVYNDKSVVGHFDVRAWCTVDQERNEKKLLQRIFNQVIGLKGSFNEDGIDNDVADKLRKHLIGKRYLIVLDDLWDAATWDELTRPFPSEFQKGSRVILTSRKKEVAVHGKCHSDPLDLRLLRPEESWELLEKRVFREEHWPDELKDVGEKIAQKCDGLPLVLDLIGGVISRKEKKEALWLEVLNNLSSFIFKDEEEVMKVIQLSYDQLSDHLKPCFLYLASYPKDKDIQISSLKDLWSDEGLVEPTDLKSVEEVMEVYVDELISSSLVIVRGGRHSSCQIHDLVHDFCSIKARMEKLFDLTSSIFLSSSSSSHLMLHRRTIIYDEWLHSGDTSSLFIPEKRNISIKHLLSLKLKYMLCHLSFVPTKVLPHSCHLRDLRLLKMLEVCDIMLTDTVLNEIGMLVHLRCLRIPMKAKALPPSFSNLCNLETLEVTNFMPDLVLSPTIWSLAKLRCVEIETTCSIFDSDIDKPTNLENLTTLMLLNLSCSVDSENIFKRFPNLRTLGFGMDCSAAEQIYFPRLDVLNKLERVYALFVCSGHLTHVHQFDFHFPLSLKEVELNGFNLSSDELSGIGRSLPNLQKLELSKASIEGGKEWNMEQVTFRNLKSITLFEVSFSEWQVIADELFPVLEELYIQYCSELMEIPESFGDIASLKSIVVWGCRQLTESAIKIKEYVEEMTGEDKLEVAIFSENFW</sequence>
<keyword evidence="3" id="KW-0433">Leucine-rich repeat</keyword>
<dbReference type="GO" id="GO:0005524">
    <property type="term" value="F:ATP binding"/>
    <property type="evidence" value="ECO:0007669"/>
    <property type="project" value="UniProtKB-KW"/>
</dbReference>
<keyword evidence="6" id="KW-0611">Plant defense</keyword>
<dbReference type="PANTHER" id="PTHR23155">
    <property type="entry name" value="DISEASE RESISTANCE PROTEIN RP"/>
    <property type="match status" value="1"/>
</dbReference>
<dbReference type="AlphaFoldDB" id="A0A2G2WUX5"/>
<dbReference type="InterPro" id="IPR042197">
    <property type="entry name" value="Apaf_helical"/>
</dbReference>
<keyword evidence="4" id="KW-0677">Repeat</keyword>
<keyword evidence="7" id="KW-0067">ATP-binding</keyword>
<feature type="region of interest" description="Disordered" evidence="10">
    <location>
        <begin position="1"/>
        <end position="22"/>
    </location>
</feature>
<evidence type="ECO:0000256" key="6">
    <source>
        <dbReference type="ARBA" id="ARBA00022821"/>
    </source>
</evidence>
<evidence type="ECO:0000256" key="4">
    <source>
        <dbReference type="ARBA" id="ARBA00022737"/>
    </source>
</evidence>
<evidence type="ECO:0000313" key="13">
    <source>
        <dbReference type="EMBL" id="PHT49012.1"/>
    </source>
</evidence>
<dbReference type="SUPFAM" id="SSF52540">
    <property type="entry name" value="P-loop containing nucleoside triphosphate hydrolases"/>
    <property type="match status" value="1"/>
</dbReference>
<feature type="domain" description="NB-ARC" evidence="11">
    <location>
        <begin position="546"/>
        <end position="719"/>
    </location>
</feature>
<dbReference type="Gene3D" id="1.10.10.10">
    <property type="entry name" value="Winged helix-like DNA-binding domain superfamily/Winged helix DNA-binding domain"/>
    <property type="match status" value="1"/>
</dbReference>
<organism evidence="13 14">
    <name type="scientific">Capsicum baccatum</name>
    <name type="common">Peruvian pepper</name>
    <dbReference type="NCBI Taxonomy" id="33114"/>
    <lineage>
        <taxon>Eukaryota</taxon>
        <taxon>Viridiplantae</taxon>
        <taxon>Streptophyta</taxon>
        <taxon>Embryophyta</taxon>
        <taxon>Tracheophyta</taxon>
        <taxon>Spermatophyta</taxon>
        <taxon>Magnoliopsida</taxon>
        <taxon>eudicotyledons</taxon>
        <taxon>Gunneridae</taxon>
        <taxon>Pentapetalae</taxon>
        <taxon>asterids</taxon>
        <taxon>lamiids</taxon>
        <taxon>Solanales</taxon>
        <taxon>Solanaceae</taxon>
        <taxon>Solanoideae</taxon>
        <taxon>Capsiceae</taxon>
        <taxon>Capsicum</taxon>
    </lineage>
</organism>
<keyword evidence="14" id="KW-1185">Reference proteome</keyword>
<dbReference type="Gene3D" id="1.10.8.430">
    <property type="entry name" value="Helical domain of apoptotic protease-activating factors"/>
    <property type="match status" value="1"/>
</dbReference>
<keyword evidence="5" id="KW-0547">Nucleotide-binding</keyword>
<comment type="caution">
    <text evidence="13">The sequence shown here is derived from an EMBL/GenBank/DDBJ whole genome shotgun (WGS) entry which is preliminary data.</text>
</comment>
<evidence type="ECO:0000256" key="7">
    <source>
        <dbReference type="ARBA" id="ARBA00022840"/>
    </source>
</evidence>
<evidence type="ECO:0000256" key="5">
    <source>
        <dbReference type="ARBA" id="ARBA00022741"/>
    </source>
</evidence>
<comment type="subcellular location">
    <subcellularLocation>
        <location evidence="1">Membrane</location>
        <topology evidence="1">Peripheral membrane protein</topology>
    </subcellularLocation>
</comment>
<evidence type="ECO:0000256" key="1">
    <source>
        <dbReference type="ARBA" id="ARBA00004170"/>
    </source>
</evidence>
<dbReference type="OrthoDB" id="1272208at2759"/>
<dbReference type="Pfam" id="PF23559">
    <property type="entry name" value="WHD_DRP"/>
    <property type="match status" value="1"/>
</dbReference>
<dbReference type="PRINTS" id="PR00364">
    <property type="entry name" value="DISEASERSIST"/>
</dbReference>
<dbReference type="EMBL" id="MLFT02000005">
    <property type="protein sequence ID" value="PHT49012.1"/>
    <property type="molecule type" value="Genomic_DNA"/>
</dbReference>
<dbReference type="FunFam" id="3.40.50.300:FF:001091">
    <property type="entry name" value="Probable disease resistance protein At1g61300"/>
    <property type="match status" value="1"/>
</dbReference>
<dbReference type="InterPro" id="IPR032675">
    <property type="entry name" value="LRR_dom_sf"/>
</dbReference>
<feature type="domain" description="Disease resistance protein winged helix" evidence="12">
    <location>
        <begin position="803"/>
        <end position="868"/>
    </location>
</feature>
<dbReference type="SUPFAM" id="SSF52058">
    <property type="entry name" value="L domain-like"/>
    <property type="match status" value="1"/>
</dbReference>
<dbReference type="GO" id="GO:0016020">
    <property type="term" value="C:membrane"/>
    <property type="evidence" value="ECO:0007669"/>
    <property type="project" value="UniProtKB-SubCell"/>
</dbReference>
<dbReference type="InterPro" id="IPR002182">
    <property type="entry name" value="NB-ARC"/>
</dbReference>
<protein>
    <submittedName>
        <fullName evidence="13">Uncharacterized protein</fullName>
    </submittedName>
</protein>
<accession>A0A2G2WUX5</accession>
<proteinExistence type="inferred from homology"/>
<dbReference type="PANTHER" id="PTHR23155:SF1228">
    <property type="entry name" value="NB-ARC DOMAIN CONTAINING PROTEIN, EXPRESSED"/>
    <property type="match status" value="1"/>
</dbReference>
<keyword evidence="8" id="KW-0175">Coiled coil</keyword>
<name>A0A2G2WUX5_CAPBA</name>
<dbReference type="GO" id="GO:0051607">
    <property type="term" value="P:defense response to virus"/>
    <property type="evidence" value="ECO:0007669"/>
    <property type="project" value="UniProtKB-ARBA"/>
</dbReference>
<dbReference type="Proteomes" id="UP000224567">
    <property type="component" value="Unassembled WGS sequence"/>
</dbReference>
<dbReference type="Gene3D" id="3.40.50.300">
    <property type="entry name" value="P-loop containing nucleotide triphosphate hydrolases"/>
    <property type="match status" value="1"/>
</dbReference>
<reference evidence="13 14" key="1">
    <citation type="journal article" date="2017" name="Genome Biol.">
        <title>New reference genome sequences of hot pepper reveal the massive evolution of plant disease-resistance genes by retroduplication.</title>
        <authorList>
            <person name="Kim S."/>
            <person name="Park J."/>
            <person name="Yeom S.I."/>
            <person name="Kim Y.M."/>
            <person name="Seo E."/>
            <person name="Kim K.T."/>
            <person name="Kim M.S."/>
            <person name="Lee J.M."/>
            <person name="Cheong K."/>
            <person name="Shin H.S."/>
            <person name="Kim S.B."/>
            <person name="Han K."/>
            <person name="Lee J."/>
            <person name="Park M."/>
            <person name="Lee H.A."/>
            <person name="Lee H.Y."/>
            <person name="Lee Y."/>
            <person name="Oh S."/>
            <person name="Lee J.H."/>
            <person name="Choi E."/>
            <person name="Choi E."/>
            <person name="Lee S.E."/>
            <person name="Jeon J."/>
            <person name="Kim H."/>
            <person name="Choi G."/>
            <person name="Song H."/>
            <person name="Lee J."/>
            <person name="Lee S.C."/>
            <person name="Kwon J.K."/>
            <person name="Lee H.Y."/>
            <person name="Koo N."/>
            <person name="Hong Y."/>
            <person name="Kim R.W."/>
            <person name="Kang W.H."/>
            <person name="Huh J.H."/>
            <person name="Kang B.C."/>
            <person name="Yang T.J."/>
            <person name="Lee Y.H."/>
            <person name="Bennetzen J.L."/>
            <person name="Choi D."/>
        </authorList>
    </citation>
    <scope>NUCLEOTIDE SEQUENCE [LARGE SCALE GENOMIC DNA]</scope>
    <source>
        <strain evidence="14">cv. PBC81</strain>
    </source>
</reference>
<dbReference type="InterPro" id="IPR036388">
    <property type="entry name" value="WH-like_DNA-bd_sf"/>
</dbReference>
<feature type="compositionally biased region" description="Basic and acidic residues" evidence="10">
    <location>
        <begin position="1"/>
        <end position="15"/>
    </location>
</feature>
<evidence type="ECO:0000256" key="10">
    <source>
        <dbReference type="SAM" id="MobiDB-lite"/>
    </source>
</evidence>